<dbReference type="KEGG" id="mgm:Mmc1_3206"/>
<evidence type="ECO:0000313" key="1">
    <source>
        <dbReference type="EMBL" id="ABK45696.1"/>
    </source>
</evidence>
<dbReference type="SUPFAM" id="SSF53850">
    <property type="entry name" value="Periplasmic binding protein-like II"/>
    <property type="match status" value="1"/>
</dbReference>
<protein>
    <submittedName>
        <fullName evidence="1">Amino acid ABC transporter substrate-binding protein, PAAT family</fullName>
    </submittedName>
</protein>
<organism evidence="1 2">
    <name type="scientific">Magnetococcus marinus (strain ATCC BAA-1437 / JCM 17883 / MC-1)</name>
    <dbReference type="NCBI Taxonomy" id="156889"/>
    <lineage>
        <taxon>Bacteria</taxon>
        <taxon>Pseudomonadati</taxon>
        <taxon>Pseudomonadota</taxon>
        <taxon>Magnetococcia</taxon>
        <taxon>Magnetococcales</taxon>
        <taxon>Magnetococcaceae</taxon>
        <taxon>Magnetococcus</taxon>
    </lineage>
</organism>
<gene>
    <name evidence="1" type="ordered locus">Mmc1_3206</name>
</gene>
<keyword evidence="2" id="KW-1185">Reference proteome</keyword>
<dbReference type="EMBL" id="CP000471">
    <property type="protein sequence ID" value="ABK45696.1"/>
    <property type="molecule type" value="Genomic_DNA"/>
</dbReference>
<dbReference type="STRING" id="156889.Mmc1_3206"/>
<reference evidence="2" key="1">
    <citation type="journal article" date="2009" name="Appl. Environ. Microbiol.">
        <title>Complete genome sequence of the chemolithoautotrophic marine magnetotactic coccus strain MC-1.</title>
        <authorList>
            <person name="Schubbe S."/>
            <person name="Williams T.J."/>
            <person name="Xie G."/>
            <person name="Kiss H.E."/>
            <person name="Brettin T.S."/>
            <person name="Martinez D."/>
            <person name="Ross C.A."/>
            <person name="Schuler D."/>
            <person name="Cox B.L."/>
            <person name="Nealson K.H."/>
            <person name="Bazylinski D.A."/>
        </authorList>
    </citation>
    <scope>NUCLEOTIDE SEQUENCE [LARGE SCALE GENOMIC DNA]</scope>
    <source>
        <strain evidence="2">ATCC BAA-1437 / JCM 17883 / MC-1</strain>
    </source>
</reference>
<reference evidence="1 2" key="2">
    <citation type="journal article" date="2012" name="Int. J. Syst. Evol. Microbiol.">
        <title>Magnetococcus marinus gen. nov., sp. nov., a marine, magnetotactic bacterium that represents a novel lineage (Magnetococcaceae fam. nov.; Magnetococcales ord. nov.) at the base of the Alphaproteobacteria.</title>
        <authorList>
            <person name="Bazylinski D.A."/>
            <person name="Williams T.J."/>
            <person name="Lefevre C.T."/>
            <person name="Berg R.J."/>
            <person name="Zhang C.L."/>
            <person name="Bowser S.S."/>
            <person name="Dean A.J."/>
            <person name="Beveridge T.J."/>
        </authorList>
    </citation>
    <scope>NUCLEOTIDE SEQUENCE [LARGE SCALE GENOMIC DNA]</scope>
    <source>
        <strain evidence="2">ATCC BAA-1437 / JCM 17883 / MC-1</strain>
    </source>
</reference>
<name>A0LCK3_MAGMM</name>
<dbReference type="Gene3D" id="3.40.190.10">
    <property type="entry name" value="Periplasmic binding protein-like II"/>
    <property type="match status" value="2"/>
</dbReference>
<dbReference type="HOGENOM" id="CLU_979352_0_0_5"/>
<dbReference type="RefSeq" id="WP_011714759.1">
    <property type="nucleotide sequence ID" value="NC_008576.1"/>
</dbReference>
<evidence type="ECO:0000313" key="2">
    <source>
        <dbReference type="Proteomes" id="UP000002586"/>
    </source>
</evidence>
<proteinExistence type="predicted"/>
<accession>A0LCK3</accession>
<sequence precursor="true">MGLRIYSFLWAMLFLATFGLVTPALARPLDEIMRSGELRLCISGDHLALTNATARTFARYLGVTPHIIHLNSWDQQFHDRDRVTHKFRAYIPALLADGRCDIYPNDIELFAWRMNMLTITPLFATRMTVVVPQSVLQPIRSLQDLGGKRTLVAPTSSAHDWLKQQNQFVFKEHPLIIAFDSTDHSVESLSREEIDFSILSAQEVFRQTQIRLLAIKVAFPVGNIQQVGWGTHPEHHQLRNKLVEFFTLQRVPGSLFDYLWEQHVGIALSAFNLFITSTPGGGEH</sequence>
<dbReference type="Proteomes" id="UP000002586">
    <property type="component" value="Chromosome"/>
</dbReference>
<dbReference type="AlphaFoldDB" id="A0LCK3"/>
<dbReference type="OrthoDB" id="8819295at2"/>
<dbReference type="eggNOG" id="COG0834">
    <property type="taxonomic scope" value="Bacteria"/>
</dbReference>